<evidence type="ECO:0000313" key="1">
    <source>
        <dbReference type="EMBL" id="SCX34039.1"/>
    </source>
</evidence>
<sequence>MSHHLCDMPKCEKDEIELVRTWTLTATVTMGSAVRAKGVPEEIQARLPAISKKSISLVGVDLTLAMTANEKT</sequence>
<dbReference type="EMBL" id="FMUE01000014">
    <property type="protein sequence ID" value="SCX34039.1"/>
    <property type="molecule type" value="Genomic_DNA"/>
</dbReference>
<protein>
    <submittedName>
        <fullName evidence="1">Uncharacterized protein</fullName>
    </submittedName>
</protein>
<gene>
    <name evidence="1" type="ORF">DSM25559_4344</name>
</gene>
<name>A0A1R3U0B0_9HYPH</name>
<organism evidence="1 2">
    <name type="scientific">Agrobacterium rosae</name>
    <dbReference type="NCBI Taxonomy" id="1972867"/>
    <lineage>
        <taxon>Bacteria</taxon>
        <taxon>Pseudomonadati</taxon>
        <taxon>Pseudomonadota</taxon>
        <taxon>Alphaproteobacteria</taxon>
        <taxon>Hyphomicrobiales</taxon>
        <taxon>Rhizobiaceae</taxon>
        <taxon>Rhizobium/Agrobacterium group</taxon>
        <taxon>Agrobacterium</taxon>
    </lineage>
</organism>
<dbReference type="Proteomes" id="UP000187891">
    <property type="component" value="Unassembled WGS sequence"/>
</dbReference>
<reference evidence="2" key="1">
    <citation type="submission" date="2016-10" db="EMBL/GenBank/DDBJ databases">
        <authorList>
            <person name="Wibberg D."/>
        </authorList>
    </citation>
    <scope>NUCLEOTIDE SEQUENCE [LARGE SCALE GENOMIC DNA]</scope>
</reference>
<proteinExistence type="predicted"/>
<evidence type="ECO:0000313" key="2">
    <source>
        <dbReference type="Proteomes" id="UP000187891"/>
    </source>
</evidence>
<dbReference type="STRING" id="1907666.DSM25559_4344"/>
<accession>A0A1R3U0B0</accession>
<dbReference type="AlphaFoldDB" id="A0A1R3U0B0"/>